<dbReference type="Proteomes" id="UP000019151">
    <property type="component" value="Chromosome"/>
</dbReference>
<dbReference type="OrthoDB" id="9768147at2"/>
<dbReference type="InterPro" id="IPR057601">
    <property type="entry name" value="Oar-like_b-barrel"/>
</dbReference>
<dbReference type="Pfam" id="PF25183">
    <property type="entry name" value="OMP_b-brl_4"/>
    <property type="match status" value="1"/>
</dbReference>
<evidence type="ECO:0000256" key="1">
    <source>
        <dbReference type="SAM" id="MobiDB-lite"/>
    </source>
</evidence>
<proteinExistence type="predicted"/>
<keyword evidence="2" id="KW-0732">Signal</keyword>
<sequence>MILLRLALLLLAIASPAIVAAQTDVIRGRVTSADGTALANVRVTATSIPGSVTRETRTNARGQFQIAFPGGQGDYIMGFALVGYNFRQFEIKRTADQDVLVADARLSVVQMDTVTVTEHVQQRVGRNSRTPDVGGTEKPVNAADVPPEVQGDLAAMAASLPGVLLVPGLDGAADGFSVLGLGADQNATTLNGSPFSGANLPRDAAISATLTTSPYDVSRGGFSGGQLAIRTGSGSNYRTRGMSLVVNAPQLMWTDRASSAVGNEFTNLSLGGVASGPIVRNKAFYNVSYQLGRRSSDNASLLSAGALGLQTAGVAPDSAARFLDILAAGGVPTAGGVRANRVSDNGSLFGQLDFSPPNSTTGSAYKLSGNASWGRQSPVGGGVTQLPNASGERTNWSGGVQLGHTRYLGLLLSESNASMNVSRNYGSPFLVLPSGRVRVNSVLPDASAVQSLVFGGNQGLSAESRAANASFQNTLSWFDDANKHRLKLGTELTYAHNAQEQSSNLLGSFTFNSLADLEAGRPASFTRQLTARLRSTGQMTGSVSLGDTYRRTADLQIQYGVRLDASRFSASPAYNAEVQQTFDRRNDHVPTPLSVSPRVGFSWTVGKAREIESFAGAVRGPRAVIQGGLGLFTNGTNAGVLGSALDNTGLPSGVQQLTCVGDAAPVPDWADWAAHPADIPDRCADGSTATVFANAAPNVVLVSPDWRPAQTMRSNLSWNGSVLDARFRLRVDGSYSLNLRQQQSVDLNFRPDVRFTLADEGDRPVFVQPTSIVQETGAIASRDARVSQSFSRVTEIRSNLRSRTAQLSATVSPITRGPSTLGWSLSYTYTNVRDQISGFSSTAGNPLVATWGPSGQGAHGVTYSLRYNLLNYAQISWTGQFRSGFRYTPMIAGDVNGDGYGNDRAFVVDPASPLAAADPALAAGMRDLLANTSGDARDCLLRQAGHIAARNSCRGPWSSSASLGVTLDRARFRMPQRASVQFSLSNPLGAADLALHGSGHLRGWGQTASPDASLLYVRGFDPVARRYKYEVNQRFGATRPQFLTLRSPVSLTVTMKVDLGPTRERQSLLQNLNYGRVERGTRLSDASFRDMGRGSLPNPMSQVLRQQDSLALTSVQADSIASMNRRYTYRTDSLWTPVARWLAALPEHYRSDEAYDRYLAARRAQMDLLSQSMRLLRDLLTPEQRRKLPQSVTNYLDPRYLRFIRDGNGMYLNAGSSGYFEFSR</sequence>
<dbReference type="Pfam" id="PF13620">
    <property type="entry name" value="CarboxypepD_reg"/>
    <property type="match status" value="1"/>
</dbReference>
<dbReference type="STRING" id="861299.J421_4366"/>
<dbReference type="RefSeq" id="WP_025413336.1">
    <property type="nucleotide sequence ID" value="NZ_CP007128.1"/>
</dbReference>
<feature type="signal peptide" evidence="2">
    <location>
        <begin position="1"/>
        <end position="21"/>
    </location>
</feature>
<dbReference type="KEGG" id="gba:J421_4366"/>
<keyword evidence="5" id="KW-1185">Reference proteome</keyword>
<dbReference type="SUPFAM" id="SSF49464">
    <property type="entry name" value="Carboxypeptidase regulatory domain-like"/>
    <property type="match status" value="1"/>
</dbReference>
<dbReference type="Gene3D" id="2.60.40.1120">
    <property type="entry name" value="Carboxypeptidase-like, regulatory domain"/>
    <property type="match status" value="1"/>
</dbReference>
<feature type="region of interest" description="Disordered" evidence="1">
    <location>
        <begin position="376"/>
        <end position="397"/>
    </location>
</feature>
<dbReference type="InParanoid" id="W0RQR8"/>
<gene>
    <name evidence="4" type="ORF">J421_4366</name>
</gene>
<evidence type="ECO:0000256" key="2">
    <source>
        <dbReference type="SAM" id="SignalP"/>
    </source>
</evidence>
<evidence type="ECO:0000313" key="4">
    <source>
        <dbReference type="EMBL" id="AHG91903.1"/>
    </source>
</evidence>
<accession>W0RQR8</accession>
<evidence type="ECO:0000313" key="5">
    <source>
        <dbReference type="Proteomes" id="UP000019151"/>
    </source>
</evidence>
<dbReference type="AlphaFoldDB" id="W0RQR8"/>
<organism evidence="4 5">
    <name type="scientific">Gemmatirosa kalamazoonensis</name>
    <dbReference type="NCBI Taxonomy" id="861299"/>
    <lineage>
        <taxon>Bacteria</taxon>
        <taxon>Pseudomonadati</taxon>
        <taxon>Gemmatimonadota</taxon>
        <taxon>Gemmatimonadia</taxon>
        <taxon>Gemmatimonadales</taxon>
        <taxon>Gemmatimonadaceae</taxon>
        <taxon>Gemmatirosa</taxon>
    </lineage>
</organism>
<feature type="region of interest" description="Disordered" evidence="1">
    <location>
        <begin position="124"/>
        <end position="144"/>
    </location>
</feature>
<dbReference type="HOGENOM" id="CLU_268823_0_0_0"/>
<feature type="compositionally biased region" description="Polar residues" evidence="1">
    <location>
        <begin position="385"/>
        <end position="397"/>
    </location>
</feature>
<evidence type="ECO:0000259" key="3">
    <source>
        <dbReference type="Pfam" id="PF25183"/>
    </source>
</evidence>
<name>W0RQR8_9BACT</name>
<dbReference type="eggNOG" id="COG4771">
    <property type="taxonomic scope" value="Bacteria"/>
</dbReference>
<dbReference type="SUPFAM" id="SSF56935">
    <property type="entry name" value="Porins"/>
    <property type="match status" value="1"/>
</dbReference>
<reference evidence="4 5" key="1">
    <citation type="journal article" date="2014" name="Genome Announc.">
        <title>Genome Sequence and Methylome of Soil Bacterium Gemmatirosa kalamazoonensis KBS708T, a Member of the Rarely Cultivated Gemmatimonadetes Phylum.</title>
        <authorList>
            <person name="Debruyn J.M."/>
            <person name="Radosevich M."/>
            <person name="Wommack K.E."/>
            <person name="Polson S.W."/>
            <person name="Hauser L.J."/>
            <person name="Fawaz M.N."/>
            <person name="Korlach J."/>
            <person name="Tsai Y.C."/>
        </authorList>
    </citation>
    <scope>NUCLEOTIDE SEQUENCE [LARGE SCALE GENOMIC DNA]</scope>
    <source>
        <strain evidence="4 5">KBS708</strain>
    </source>
</reference>
<protein>
    <recommendedName>
        <fullName evidence="3">TonB-dependent transporter Oar-like beta-barrel domain-containing protein</fullName>
    </recommendedName>
</protein>
<feature type="chain" id="PRO_5004795845" description="TonB-dependent transporter Oar-like beta-barrel domain-containing protein" evidence="2">
    <location>
        <begin position="22"/>
        <end position="1224"/>
    </location>
</feature>
<dbReference type="InterPro" id="IPR008969">
    <property type="entry name" value="CarboxyPept-like_regulatory"/>
</dbReference>
<dbReference type="EMBL" id="CP007128">
    <property type="protein sequence ID" value="AHG91903.1"/>
    <property type="molecule type" value="Genomic_DNA"/>
</dbReference>
<feature type="domain" description="TonB-dependent transporter Oar-like beta-barrel" evidence="3">
    <location>
        <begin position="342"/>
        <end position="909"/>
    </location>
</feature>